<comment type="caution">
    <text evidence="1">The sequence shown here is derived from an EMBL/GenBank/DDBJ whole genome shotgun (WGS) entry which is preliminary data.</text>
</comment>
<proteinExistence type="predicted"/>
<name>A0ACC0SD81_POPTR</name>
<evidence type="ECO:0000313" key="2">
    <source>
        <dbReference type="Proteomes" id="UP000006729"/>
    </source>
</evidence>
<accession>A0ACC0SD81</accession>
<keyword evidence="2" id="KW-1185">Reference proteome</keyword>
<protein>
    <submittedName>
        <fullName evidence="1">Uncharacterized protein</fullName>
    </submittedName>
</protein>
<sequence>MALPATMKVLGLGLGIGLIVFVAVLTDCSTYGGLMGDAFGNVGRRVLQIFVMLNNVRVLIVYMIIIADVLSGTSSCGVHHAGALEETTDSLRYTSALAVALAVVFLVITAGITAVILVNGSANMPSVFTVVPILDTVFICHFNLEDSSMIQPVVQTSLALCSAVHIMTSFFGFLLFGDSTLDDMLANFDTDLGVPYSSLLNDIVCISYALHLMLVFHVIFHPLRLNLDGLLFPSATPLVSDNHSIRVAFQFTGATSAACLGFIFLAAIALRDPHFAAAKKDKVMSVLVIFLALFSSLVAIYSDACALFRRNPSPHA</sequence>
<evidence type="ECO:0000313" key="1">
    <source>
        <dbReference type="EMBL" id="KAI9387189.1"/>
    </source>
</evidence>
<organism evidence="1 2">
    <name type="scientific">Populus trichocarpa</name>
    <name type="common">Western balsam poplar</name>
    <name type="synonym">Populus balsamifera subsp. trichocarpa</name>
    <dbReference type="NCBI Taxonomy" id="3694"/>
    <lineage>
        <taxon>Eukaryota</taxon>
        <taxon>Viridiplantae</taxon>
        <taxon>Streptophyta</taxon>
        <taxon>Embryophyta</taxon>
        <taxon>Tracheophyta</taxon>
        <taxon>Spermatophyta</taxon>
        <taxon>Magnoliopsida</taxon>
        <taxon>eudicotyledons</taxon>
        <taxon>Gunneridae</taxon>
        <taxon>Pentapetalae</taxon>
        <taxon>rosids</taxon>
        <taxon>fabids</taxon>
        <taxon>Malpighiales</taxon>
        <taxon>Salicaceae</taxon>
        <taxon>Saliceae</taxon>
        <taxon>Populus</taxon>
    </lineage>
</organism>
<dbReference type="Proteomes" id="UP000006729">
    <property type="component" value="Chromosome 10"/>
</dbReference>
<dbReference type="EMBL" id="CM009299">
    <property type="protein sequence ID" value="KAI9387189.1"/>
    <property type="molecule type" value="Genomic_DNA"/>
</dbReference>
<reference evidence="1 2" key="1">
    <citation type="journal article" date="2006" name="Science">
        <title>The genome of black cottonwood, Populus trichocarpa (Torr. &amp; Gray).</title>
        <authorList>
            <person name="Tuskan G.A."/>
            <person name="Difazio S."/>
            <person name="Jansson S."/>
            <person name="Bohlmann J."/>
            <person name="Grigoriev I."/>
            <person name="Hellsten U."/>
            <person name="Putnam N."/>
            <person name="Ralph S."/>
            <person name="Rombauts S."/>
            <person name="Salamov A."/>
            <person name="Schein J."/>
            <person name="Sterck L."/>
            <person name="Aerts A."/>
            <person name="Bhalerao R.R."/>
            <person name="Bhalerao R.P."/>
            <person name="Blaudez D."/>
            <person name="Boerjan W."/>
            <person name="Brun A."/>
            <person name="Brunner A."/>
            <person name="Busov V."/>
            <person name="Campbell M."/>
            <person name="Carlson J."/>
            <person name="Chalot M."/>
            <person name="Chapman J."/>
            <person name="Chen G.L."/>
            <person name="Cooper D."/>
            <person name="Coutinho P.M."/>
            <person name="Couturier J."/>
            <person name="Covert S."/>
            <person name="Cronk Q."/>
            <person name="Cunningham R."/>
            <person name="Davis J."/>
            <person name="Degroeve S."/>
            <person name="Dejardin A."/>
            <person name="Depamphilis C."/>
            <person name="Detter J."/>
            <person name="Dirks B."/>
            <person name="Dubchak I."/>
            <person name="Duplessis S."/>
            <person name="Ehlting J."/>
            <person name="Ellis B."/>
            <person name="Gendler K."/>
            <person name="Goodstein D."/>
            <person name="Gribskov M."/>
            <person name="Grimwood J."/>
            <person name="Groover A."/>
            <person name="Gunter L."/>
            <person name="Hamberger B."/>
            <person name="Heinze B."/>
            <person name="Helariutta Y."/>
            <person name="Henrissat B."/>
            <person name="Holligan D."/>
            <person name="Holt R."/>
            <person name="Huang W."/>
            <person name="Islam-Faridi N."/>
            <person name="Jones S."/>
            <person name="Jones-Rhoades M."/>
            <person name="Jorgensen R."/>
            <person name="Joshi C."/>
            <person name="Kangasjarvi J."/>
            <person name="Karlsson J."/>
            <person name="Kelleher C."/>
            <person name="Kirkpatrick R."/>
            <person name="Kirst M."/>
            <person name="Kohler A."/>
            <person name="Kalluri U."/>
            <person name="Larimer F."/>
            <person name="Leebens-Mack J."/>
            <person name="Leple J.C."/>
            <person name="Locascio P."/>
            <person name="Lou Y."/>
            <person name="Lucas S."/>
            <person name="Martin F."/>
            <person name="Montanini B."/>
            <person name="Napoli C."/>
            <person name="Nelson D.R."/>
            <person name="Nelson C."/>
            <person name="Nieminen K."/>
            <person name="Nilsson O."/>
            <person name="Pereda V."/>
            <person name="Peter G."/>
            <person name="Philippe R."/>
            <person name="Pilate G."/>
            <person name="Poliakov A."/>
            <person name="Razumovskaya J."/>
            <person name="Richardson P."/>
            <person name="Rinaldi C."/>
            <person name="Ritland K."/>
            <person name="Rouze P."/>
            <person name="Ryaboy D."/>
            <person name="Schmutz J."/>
            <person name="Schrader J."/>
            <person name="Segerman B."/>
            <person name="Shin H."/>
            <person name="Siddiqui A."/>
            <person name="Sterky F."/>
            <person name="Terry A."/>
            <person name="Tsai C.J."/>
            <person name="Uberbacher E."/>
            <person name="Unneberg P."/>
            <person name="Vahala J."/>
            <person name="Wall K."/>
            <person name="Wessler S."/>
            <person name="Yang G."/>
            <person name="Yin T."/>
            <person name="Douglas C."/>
            <person name="Marra M."/>
            <person name="Sandberg G."/>
            <person name="Van de Peer Y."/>
            <person name="Rokhsar D."/>
        </authorList>
    </citation>
    <scope>NUCLEOTIDE SEQUENCE [LARGE SCALE GENOMIC DNA]</scope>
    <source>
        <strain evidence="2">cv. Nisqually</strain>
    </source>
</reference>
<gene>
    <name evidence="1" type="ORF">POPTR_010G136601v4</name>
</gene>